<dbReference type="RefSeq" id="WP_184257816.1">
    <property type="nucleotide sequence ID" value="NZ_JACHIO010000015.1"/>
</dbReference>
<name>A0A7W8EC56_9BACT</name>
<comment type="caution">
    <text evidence="1">The sequence shown here is derived from an EMBL/GenBank/DDBJ whole genome shotgun (WGS) entry which is preliminary data.</text>
</comment>
<accession>A0A7W8EC56</accession>
<gene>
    <name evidence="1" type="ORF">HDF15_003633</name>
</gene>
<reference evidence="1 2" key="1">
    <citation type="submission" date="2020-08" db="EMBL/GenBank/DDBJ databases">
        <title>Genomic Encyclopedia of Type Strains, Phase IV (KMG-V): Genome sequencing to study the core and pangenomes of soil and plant-associated prokaryotes.</title>
        <authorList>
            <person name="Whitman W."/>
        </authorList>
    </citation>
    <scope>NUCLEOTIDE SEQUENCE [LARGE SCALE GENOMIC DNA]</scope>
    <source>
        <strain evidence="1 2">X5P3</strain>
    </source>
</reference>
<evidence type="ECO:0000313" key="1">
    <source>
        <dbReference type="EMBL" id="MBB5065270.1"/>
    </source>
</evidence>
<organism evidence="1 2">
    <name type="scientific">Granulicella mallensis</name>
    <dbReference type="NCBI Taxonomy" id="940614"/>
    <lineage>
        <taxon>Bacteria</taxon>
        <taxon>Pseudomonadati</taxon>
        <taxon>Acidobacteriota</taxon>
        <taxon>Terriglobia</taxon>
        <taxon>Terriglobales</taxon>
        <taxon>Acidobacteriaceae</taxon>
        <taxon>Granulicella</taxon>
    </lineage>
</organism>
<sequence length="272" mass="28643">MENAAEISRNAASSSRWSLCSARPKSRSGCCLKVPQQIVHDPDPATYDQQLVFSTGGAPTFNSPDLNTVDLWPLRPIPILTATVRNLSSETSANNTRIDLSWSAWGIGMPRTAIGSTFVNLARAGYAGAETTLSWPTPPVVTAAGRYGIFVSIVHPYDTDPYNNNGEQTMDGFQTSTGRSRTFVVPVRNPTGSTQTIDLTTGPAQVAPWTTVVPSTLTLAAGAQQDVMVHINIPSSVPPSPSGTLVSAGVDVLATIGGVYLGGINIAILFDA</sequence>
<dbReference type="AlphaFoldDB" id="A0A7W8EC56"/>
<dbReference type="EMBL" id="JACHIO010000015">
    <property type="protein sequence ID" value="MBB5065270.1"/>
    <property type="molecule type" value="Genomic_DNA"/>
</dbReference>
<protein>
    <submittedName>
        <fullName evidence="1">Uncharacterized protein</fullName>
    </submittedName>
</protein>
<proteinExistence type="predicted"/>
<evidence type="ECO:0000313" key="2">
    <source>
        <dbReference type="Proteomes" id="UP000584867"/>
    </source>
</evidence>
<dbReference type="Proteomes" id="UP000584867">
    <property type="component" value="Unassembled WGS sequence"/>
</dbReference>